<gene>
    <name evidence="1" type="ORF">AWH48_09175</name>
</gene>
<organism evidence="1 2">
    <name type="scientific">Domibacillus aminovorans</name>
    <dbReference type="NCBI Taxonomy" id="29332"/>
    <lineage>
        <taxon>Bacteria</taxon>
        <taxon>Bacillati</taxon>
        <taxon>Bacillota</taxon>
        <taxon>Bacilli</taxon>
        <taxon>Bacillales</taxon>
        <taxon>Bacillaceae</taxon>
        <taxon>Domibacillus</taxon>
    </lineage>
</organism>
<dbReference type="EMBL" id="LQWZ01000033">
    <property type="protein sequence ID" value="OAH54743.1"/>
    <property type="molecule type" value="Genomic_DNA"/>
</dbReference>
<evidence type="ECO:0000313" key="2">
    <source>
        <dbReference type="Proteomes" id="UP000077271"/>
    </source>
</evidence>
<proteinExistence type="predicted"/>
<sequence>MQLKHNSRIIILIDTREYPITRTFHFSLIRRTIHITRDIETADGTIDMIDMIDMMTETDIGVTIN</sequence>
<protein>
    <submittedName>
        <fullName evidence="1">Uncharacterized protein</fullName>
    </submittedName>
</protein>
<evidence type="ECO:0000313" key="1">
    <source>
        <dbReference type="EMBL" id="OAH54743.1"/>
    </source>
</evidence>
<dbReference type="RefSeq" id="WP_018394460.1">
    <property type="nucleotide sequence ID" value="NZ_LQWZ01000033.1"/>
</dbReference>
<name>A0A177KMZ6_9BACI</name>
<dbReference type="AlphaFoldDB" id="A0A177KMZ6"/>
<comment type="caution">
    <text evidence="1">The sequence shown here is derived from an EMBL/GenBank/DDBJ whole genome shotgun (WGS) entry which is preliminary data.</text>
</comment>
<accession>A0A177KMZ6</accession>
<reference evidence="1 2" key="1">
    <citation type="submission" date="2016-01" db="EMBL/GenBank/DDBJ databases">
        <title>Investigation of taxonomic status of Bacillus aminovorans.</title>
        <authorList>
            <person name="Verma A."/>
            <person name="Pal Y."/>
            <person name="Krishnamurthi S."/>
        </authorList>
    </citation>
    <scope>NUCLEOTIDE SEQUENCE [LARGE SCALE GENOMIC DNA]</scope>
    <source>
        <strain evidence="1 2">DSM 4337</strain>
    </source>
</reference>
<dbReference type="Proteomes" id="UP000077271">
    <property type="component" value="Unassembled WGS sequence"/>
</dbReference>